<evidence type="ECO:0000313" key="4">
    <source>
        <dbReference type="EMBL" id="MEJ6400959.1"/>
    </source>
</evidence>
<dbReference type="InterPro" id="IPR050624">
    <property type="entry name" value="HTH-type_Tx_Regulator"/>
</dbReference>
<dbReference type="InterPro" id="IPR009057">
    <property type="entry name" value="Homeodomain-like_sf"/>
</dbReference>
<dbReference type="PANTHER" id="PTHR43479:SF11">
    <property type="entry name" value="ACREF_ENVCD OPERON REPRESSOR-RELATED"/>
    <property type="match status" value="1"/>
</dbReference>
<evidence type="ECO:0000259" key="3">
    <source>
        <dbReference type="PROSITE" id="PS50977"/>
    </source>
</evidence>
<dbReference type="Proteomes" id="UP001370590">
    <property type="component" value="Unassembled WGS sequence"/>
</dbReference>
<evidence type="ECO:0000256" key="1">
    <source>
        <dbReference type="ARBA" id="ARBA00023125"/>
    </source>
</evidence>
<feature type="domain" description="HTH tetR-type" evidence="3">
    <location>
        <begin position="6"/>
        <end position="66"/>
    </location>
</feature>
<dbReference type="InterPro" id="IPR001647">
    <property type="entry name" value="HTH_TetR"/>
</dbReference>
<dbReference type="EMBL" id="JAWMWH010000003">
    <property type="protein sequence ID" value="MEJ6400959.1"/>
    <property type="molecule type" value="Genomic_DNA"/>
</dbReference>
<evidence type="ECO:0000256" key="2">
    <source>
        <dbReference type="PROSITE-ProRule" id="PRU00335"/>
    </source>
</evidence>
<accession>A0ABU8SMI2</accession>
<feature type="DNA-binding region" description="H-T-H motif" evidence="2">
    <location>
        <begin position="29"/>
        <end position="48"/>
    </location>
</feature>
<dbReference type="SUPFAM" id="SSF46689">
    <property type="entry name" value="Homeodomain-like"/>
    <property type="match status" value="1"/>
</dbReference>
<dbReference type="Pfam" id="PF00440">
    <property type="entry name" value="TetR_N"/>
    <property type="match status" value="1"/>
</dbReference>
<dbReference type="PROSITE" id="PS50977">
    <property type="entry name" value="HTH_TETR_2"/>
    <property type="match status" value="1"/>
</dbReference>
<dbReference type="Gene3D" id="1.10.357.10">
    <property type="entry name" value="Tetracycline Repressor, domain 2"/>
    <property type="match status" value="1"/>
</dbReference>
<comment type="caution">
    <text evidence="4">The sequence shown here is derived from an EMBL/GenBank/DDBJ whole genome shotgun (WGS) entry which is preliminary data.</text>
</comment>
<gene>
    <name evidence="4" type="ORF">R4146_07355</name>
</gene>
<proteinExistence type="predicted"/>
<reference evidence="4 5" key="1">
    <citation type="submission" date="2023-10" db="EMBL/GenBank/DDBJ databases">
        <title>Nicoliella lavandulae sp. nov. isolated from Lavandula angustifolia flowers.</title>
        <authorList>
            <person name="Alcantara C."/>
            <person name="Zuniga M."/>
            <person name="Landete J.M."/>
            <person name="Monedero V."/>
        </authorList>
    </citation>
    <scope>NUCLEOTIDE SEQUENCE [LARGE SCALE GENOMIC DNA]</scope>
    <source>
        <strain evidence="4 5">Es01</strain>
    </source>
</reference>
<protein>
    <submittedName>
        <fullName evidence="4">TetR/AcrR family transcriptional regulator</fullName>
    </submittedName>
</protein>
<sequence>MRTTNPEKIKAIKQAVINSCKDYGLLDMTTAKIAKAANVSPATIYIHYQDKKDLLSRLYEEVKAHLQSGMDEVIDDNATIDDQVHAIIEFSIKQYHKFPDEFNFIRVLWNNHELLDEHAIQFEKRLNGSLQHLFDRIDSSPNYVNVSQTTLDVFFSVPILVLNQDTKVNSDEVQQIVNMVINAIKK</sequence>
<dbReference type="PANTHER" id="PTHR43479">
    <property type="entry name" value="ACREF/ENVCD OPERON REPRESSOR-RELATED"/>
    <property type="match status" value="1"/>
</dbReference>
<keyword evidence="5" id="KW-1185">Reference proteome</keyword>
<dbReference type="RefSeq" id="WP_339960808.1">
    <property type="nucleotide sequence ID" value="NZ_JAWMWH010000003.1"/>
</dbReference>
<keyword evidence="1 2" id="KW-0238">DNA-binding</keyword>
<evidence type="ECO:0000313" key="5">
    <source>
        <dbReference type="Proteomes" id="UP001370590"/>
    </source>
</evidence>
<organism evidence="4 5">
    <name type="scientific">Nicoliella lavandulae</name>
    <dbReference type="NCBI Taxonomy" id="3082954"/>
    <lineage>
        <taxon>Bacteria</taxon>
        <taxon>Bacillati</taxon>
        <taxon>Bacillota</taxon>
        <taxon>Bacilli</taxon>
        <taxon>Lactobacillales</taxon>
        <taxon>Lactobacillaceae</taxon>
        <taxon>Nicoliella</taxon>
    </lineage>
</organism>
<name>A0ABU8SMI2_9LACO</name>